<reference evidence="3 5" key="3">
    <citation type="submission" date="2017-11" db="EMBL/GenBank/DDBJ databases">
        <title>De-novo sequencing of pomegranate (Punica granatum L.) genome.</title>
        <authorList>
            <person name="Akparov Z."/>
            <person name="Amiraslanov A."/>
            <person name="Hajiyeva S."/>
            <person name="Abbasov M."/>
            <person name="Kaur K."/>
            <person name="Hamwieh A."/>
            <person name="Solovyev V."/>
            <person name="Salamov A."/>
            <person name="Braich B."/>
            <person name="Kosarev P."/>
            <person name="Mahmoud A."/>
            <person name="Hajiyev E."/>
            <person name="Babayeva S."/>
            <person name="Izzatullayeva V."/>
            <person name="Mammadov A."/>
            <person name="Mammadov A."/>
            <person name="Sharifova S."/>
            <person name="Ojaghi J."/>
            <person name="Eynullazada K."/>
            <person name="Bayramov B."/>
            <person name="Abdulazimova A."/>
            <person name="Shahmuradov I."/>
        </authorList>
    </citation>
    <scope>NUCLEOTIDE SEQUENCE [LARGE SCALE GENOMIC DNA]</scope>
    <source>
        <strain evidence="3">AG2017</strain>
        <strain evidence="5">cv. AG2017</strain>
        <tissue evidence="3">Leaf</tissue>
    </source>
</reference>
<feature type="compositionally biased region" description="Basic and acidic residues" evidence="1">
    <location>
        <begin position="93"/>
        <end position="103"/>
    </location>
</feature>
<keyword evidence="5" id="KW-1185">Reference proteome</keyword>
<feature type="compositionally biased region" description="Basic residues" evidence="1">
    <location>
        <begin position="104"/>
        <end position="117"/>
    </location>
</feature>
<dbReference type="EMBL" id="MTKT01004609">
    <property type="protein sequence ID" value="OWM70773.1"/>
    <property type="molecule type" value="Genomic_DNA"/>
</dbReference>
<evidence type="ECO:0000313" key="3">
    <source>
        <dbReference type="EMBL" id="PKI41711.1"/>
    </source>
</evidence>
<organism evidence="2 4">
    <name type="scientific">Punica granatum</name>
    <name type="common">Pomegranate</name>
    <dbReference type="NCBI Taxonomy" id="22663"/>
    <lineage>
        <taxon>Eukaryota</taxon>
        <taxon>Viridiplantae</taxon>
        <taxon>Streptophyta</taxon>
        <taxon>Embryophyta</taxon>
        <taxon>Tracheophyta</taxon>
        <taxon>Spermatophyta</taxon>
        <taxon>Magnoliopsida</taxon>
        <taxon>eudicotyledons</taxon>
        <taxon>Gunneridae</taxon>
        <taxon>Pentapetalae</taxon>
        <taxon>rosids</taxon>
        <taxon>malvids</taxon>
        <taxon>Myrtales</taxon>
        <taxon>Lythraceae</taxon>
        <taxon>Punica</taxon>
    </lineage>
</organism>
<name>A0A218WE10_PUNGR</name>
<reference evidence="4" key="1">
    <citation type="journal article" date="2017" name="Plant J.">
        <title>The pomegranate (Punica granatum L.) genome and the genomics of punicalagin biosynthesis.</title>
        <authorList>
            <person name="Qin G."/>
            <person name="Xu C."/>
            <person name="Ming R."/>
            <person name="Tang H."/>
            <person name="Guyot R."/>
            <person name="Kramer E.M."/>
            <person name="Hu Y."/>
            <person name="Yi X."/>
            <person name="Qi Y."/>
            <person name="Xu X."/>
            <person name="Gao Z."/>
            <person name="Pan H."/>
            <person name="Jian J."/>
            <person name="Tian Y."/>
            <person name="Yue Z."/>
            <person name="Xu Y."/>
        </authorList>
    </citation>
    <scope>NUCLEOTIDE SEQUENCE [LARGE SCALE GENOMIC DNA]</scope>
    <source>
        <strain evidence="4">cv. Dabenzi</strain>
    </source>
</reference>
<evidence type="ECO:0000313" key="4">
    <source>
        <dbReference type="Proteomes" id="UP000197138"/>
    </source>
</evidence>
<feature type="compositionally biased region" description="Pro residues" evidence="1">
    <location>
        <begin position="56"/>
        <end position="70"/>
    </location>
</feature>
<gene>
    <name evidence="2" type="ORF">CDL15_Pgr014446</name>
    <name evidence="3" type="ORF">CRG98_037913</name>
</gene>
<dbReference type="EMBL" id="PGOL01003324">
    <property type="protein sequence ID" value="PKI41711.1"/>
    <property type="molecule type" value="Genomic_DNA"/>
</dbReference>
<reference evidence="2" key="2">
    <citation type="submission" date="2017-06" db="EMBL/GenBank/DDBJ databases">
        <title>The pomegranate genome and the genomics of punicalagin biosynthesis.</title>
        <authorList>
            <person name="Xu C."/>
        </authorList>
    </citation>
    <scope>NUCLEOTIDE SEQUENCE [LARGE SCALE GENOMIC DNA]</scope>
    <source>
        <tissue evidence="2">Fresh leaf</tissue>
    </source>
</reference>
<dbReference type="PANTHER" id="PTHR33696:SF3">
    <property type="entry name" value="FLZ-TYPE DOMAIN-CONTAINING PROTEIN"/>
    <property type="match status" value="1"/>
</dbReference>
<accession>A0A218WE10</accession>
<evidence type="ECO:0000313" key="2">
    <source>
        <dbReference type="EMBL" id="OWM70773.1"/>
    </source>
</evidence>
<dbReference type="PANTHER" id="PTHR33696">
    <property type="entry name" value="T22J18.15-RELATED"/>
    <property type="match status" value="1"/>
</dbReference>
<protein>
    <submittedName>
        <fullName evidence="2">Uncharacterized protein</fullName>
    </submittedName>
</protein>
<dbReference type="Proteomes" id="UP000197138">
    <property type="component" value="Unassembled WGS sequence"/>
</dbReference>
<evidence type="ECO:0000256" key="1">
    <source>
        <dbReference type="SAM" id="MobiDB-lite"/>
    </source>
</evidence>
<comment type="caution">
    <text evidence="2">The sequence shown here is derived from an EMBL/GenBank/DDBJ whole genome shotgun (WGS) entry which is preliminary data.</text>
</comment>
<dbReference type="Proteomes" id="UP000233551">
    <property type="component" value="Unassembled WGS sequence"/>
</dbReference>
<sequence length="142" mass="15584">MGKGNVPFSWEDMPGISKSGANQKPYSPAANKLPPPPCPRSRFTRKLPFHEMQNIPLPPCAFQPPLPAAPPQRSSSKKGVQKDDDPFLAAYRECTKSSKEANKSSKHHGARSGLRKHVSCLSCKRSCSVRDGNFVRISHSDS</sequence>
<dbReference type="AlphaFoldDB" id="A0A218WE10"/>
<proteinExistence type="predicted"/>
<feature type="region of interest" description="Disordered" evidence="1">
    <location>
        <begin position="1"/>
        <end position="117"/>
    </location>
</feature>
<evidence type="ECO:0000313" key="5">
    <source>
        <dbReference type="Proteomes" id="UP000233551"/>
    </source>
</evidence>